<sequence length="553" mass="63177">MHNLFLGELRHHCIEIWGLKGAQDRGKPRRAKAHTPEQQQEVLDQILRGIRKASVKTIKHARLDYLQAVARYNELDVPAKSTREGYANALLERVKHVGIQAFKLPPPMPKSSSTFYLPTDEINPPNEIFTRPVLDQLRSDIRQMFLPSWLEKPPSNIGDASHGKLKADHWRTLCTTSMVITLVRLWGSPSSSPEEFEVLENFMHLVAAVDFATRRSMNAARAITFETHMETYLRGIRSIYKVDLVSNHHLSLHLKECLLLFGPTHGWWAFPFERYNGLLQRLKTNQKPAEMALTFIRYFYIGATLRWLTEVSHWPAFEEFGDMLQAFRNAFNSNRKGTARTENILSTLANDESETTVRRPSKNERDLPHDTYDALLGLVNESSSTRFGSFHEGAIGAHRYLSPTAEFVRSIQRDAITYGTSAGSKRNSFILFSRVVNGVPKLVAGQIREIFYHTRTEDAGRDVVEPFFVVEEFRALSPVHQGLDPYRKFPDVPTWLCYNEYTGDRHVLRMQDITCHFAALIYTPAEIGQECIVVRSLDRVSPLGSLRVGIPQC</sequence>
<dbReference type="OrthoDB" id="3247418at2759"/>
<evidence type="ECO:0008006" key="3">
    <source>
        <dbReference type="Google" id="ProtNLM"/>
    </source>
</evidence>
<evidence type="ECO:0000313" key="2">
    <source>
        <dbReference type="Proteomes" id="UP000313359"/>
    </source>
</evidence>
<reference evidence="1" key="1">
    <citation type="journal article" date="2018" name="Genome Biol. Evol.">
        <title>Genomics and development of Lentinus tigrinus, a white-rot wood-decaying mushroom with dimorphic fruiting bodies.</title>
        <authorList>
            <person name="Wu B."/>
            <person name="Xu Z."/>
            <person name="Knudson A."/>
            <person name="Carlson A."/>
            <person name="Chen N."/>
            <person name="Kovaka S."/>
            <person name="LaButti K."/>
            <person name="Lipzen A."/>
            <person name="Pennachio C."/>
            <person name="Riley R."/>
            <person name="Schakwitz W."/>
            <person name="Umezawa K."/>
            <person name="Ohm R.A."/>
            <person name="Grigoriev I.V."/>
            <person name="Nagy L.G."/>
            <person name="Gibbons J."/>
            <person name="Hibbett D."/>
        </authorList>
    </citation>
    <scope>NUCLEOTIDE SEQUENCE [LARGE SCALE GENOMIC DNA]</scope>
    <source>
        <strain evidence="1">ALCF2SS1-6</strain>
    </source>
</reference>
<organism evidence="1 2">
    <name type="scientific">Lentinus tigrinus ALCF2SS1-6</name>
    <dbReference type="NCBI Taxonomy" id="1328759"/>
    <lineage>
        <taxon>Eukaryota</taxon>
        <taxon>Fungi</taxon>
        <taxon>Dikarya</taxon>
        <taxon>Basidiomycota</taxon>
        <taxon>Agaricomycotina</taxon>
        <taxon>Agaricomycetes</taxon>
        <taxon>Polyporales</taxon>
        <taxon>Polyporaceae</taxon>
        <taxon>Lentinus</taxon>
    </lineage>
</organism>
<dbReference type="AlphaFoldDB" id="A0A5C2SAL7"/>
<gene>
    <name evidence="1" type="ORF">L227DRAFT_501940</name>
</gene>
<evidence type="ECO:0000313" key="1">
    <source>
        <dbReference type="EMBL" id="RPD60317.1"/>
    </source>
</evidence>
<accession>A0A5C2SAL7</accession>
<protein>
    <recommendedName>
        <fullName evidence="3">DUF4218 domain-containing protein</fullName>
    </recommendedName>
</protein>
<dbReference type="STRING" id="1328759.A0A5C2SAL7"/>
<dbReference type="Proteomes" id="UP000313359">
    <property type="component" value="Unassembled WGS sequence"/>
</dbReference>
<dbReference type="EMBL" id="ML122266">
    <property type="protein sequence ID" value="RPD60317.1"/>
    <property type="molecule type" value="Genomic_DNA"/>
</dbReference>
<proteinExistence type="predicted"/>
<keyword evidence="2" id="KW-1185">Reference proteome</keyword>
<dbReference type="PANTHER" id="PTHR46579">
    <property type="entry name" value="F5/8 TYPE C DOMAIN-CONTAINING PROTEIN-RELATED"/>
    <property type="match status" value="1"/>
</dbReference>
<name>A0A5C2SAL7_9APHY</name>
<dbReference type="PANTHER" id="PTHR46579:SF1">
    <property type="entry name" value="F5_8 TYPE C DOMAIN-CONTAINING PROTEIN"/>
    <property type="match status" value="1"/>
</dbReference>